<sequence>MPGTRVTTYGMAQRSDRPDFYIRDKRGRAALTSPHRHEYFQIQINLGGDTVQHIGGAVRPFPKQALAFILPHRLHVIPHPEDGDFMLINFSQGFFLPQLTCDPLDLEDIPIGQAPELSPFRFQEHIDFILGDAAFEEVKACLEQMRTLDAHRSFGARERLKGCLFQLIGLVCQQYAEPLQAFAANNATRRGRKDALARVQSYLRDHLHEPSLNLSDAAAAAFLSPNYLTHLLRKETGKPFSQLVLDRRMQLARTLLLNGSQRIGQIAHGCGFTDEAYFSRCFRKAHGAPPGQFRKRQGESPAT</sequence>
<dbReference type="InterPro" id="IPR018060">
    <property type="entry name" value="HTH_AraC"/>
</dbReference>
<dbReference type="Proteomes" id="UP000438196">
    <property type="component" value="Unassembled WGS sequence"/>
</dbReference>
<dbReference type="InterPro" id="IPR020449">
    <property type="entry name" value="Tscrpt_reg_AraC-type_HTH"/>
</dbReference>
<dbReference type="PANTHER" id="PTHR43280">
    <property type="entry name" value="ARAC-FAMILY TRANSCRIPTIONAL REGULATOR"/>
    <property type="match status" value="1"/>
</dbReference>
<dbReference type="InterPro" id="IPR009057">
    <property type="entry name" value="Homeodomain-like_sf"/>
</dbReference>
<keyword evidence="2" id="KW-0238">DNA-binding</keyword>
<dbReference type="PROSITE" id="PS01124">
    <property type="entry name" value="HTH_ARAC_FAMILY_2"/>
    <property type="match status" value="1"/>
</dbReference>
<feature type="domain" description="HTH araC/xylS-type" evidence="4">
    <location>
        <begin position="197"/>
        <end position="296"/>
    </location>
</feature>
<evidence type="ECO:0000313" key="6">
    <source>
        <dbReference type="Proteomes" id="UP000438196"/>
    </source>
</evidence>
<dbReference type="GO" id="GO:0009893">
    <property type="term" value="P:positive regulation of metabolic process"/>
    <property type="evidence" value="ECO:0007669"/>
    <property type="project" value="UniProtKB-ARBA"/>
</dbReference>
<dbReference type="PANTHER" id="PTHR43280:SF28">
    <property type="entry name" value="HTH-TYPE TRANSCRIPTIONAL ACTIVATOR RHAS"/>
    <property type="match status" value="1"/>
</dbReference>
<dbReference type="RefSeq" id="WP_155584054.1">
    <property type="nucleotide sequence ID" value="NZ_JBHSTH010000017.1"/>
</dbReference>
<dbReference type="OrthoDB" id="1050625at2"/>
<dbReference type="SUPFAM" id="SSF46689">
    <property type="entry name" value="Homeodomain-like"/>
    <property type="match status" value="1"/>
</dbReference>
<reference evidence="5 6" key="1">
    <citation type="submission" date="2019-11" db="EMBL/GenBank/DDBJ databases">
        <title>Pseudomonas karstica sp. nov. and Pseudomonas spelaei sp. nov. from karst caves.</title>
        <authorList>
            <person name="Zeman M."/>
        </authorList>
    </citation>
    <scope>NUCLEOTIDE SEQUENCE [LARGE SCALE GENOMIC DNA]</scope>
    <source>
        <strain evidence="5 6">CCM 7893</strain>
    </source>
</reference>
<dbReference type="SMART" id="SM00342">
    <property type="entry name" value="HTH_ARAC"/>
    <property type="match status" value="1"/>
</dbReference>
<name>A0A6I3W838_9PSED</name>
<evidence type="ECO:0000256" key="1">
    <source>
        <dbReference type="ARBA" id="ARBA00023015"/>
    </source>
</evidence>
<dbReference type="Gene3D" id="1.10.10.60">
    <property type="entry name" value="Homeodomain-like"/>
    <property type="match status" value="2"/>
</dbReference>
<dbReference type="AlphaFoldDB" id="A0A6I3W838"/>
<organism evidence="5 6">
    <name type="scientific">Pseudomonas spelaei</name>
    <dbReference type="NCBI Taxonomy" id="1055469"/>
    <lineage>
        <taxon>Bacteria</taxon>
        <taxon>Pseudomonadati</taxon>
        <taxon>Pseudomonadota</taxon>
        <taxon>Gammaproteobacteria</taxon>
        <taxon>Pseudomonadales</taxon>
        <taxon>Pseudomonadaceae</taxon>
        <taxon>Pseudomonas</taxon>
    </lineage>
</organism>
<dbReference type="GO" id="GO:0043565">
    <property type="term" value="F:sequence-specific DNA binding"/>
    <property type="evidence" value="ECO:0007669"/>
    <property type="project" value="InterPro"/>
</dbReference>
<evidence type="ECO:0000259" key="4">
    <source>
        <dbReference type="PROSITE" id="PS01124"/>
    </source>
</evidence>
<keyword evidence="3" id="KW-0804">Transcription</keyword>
<keyword evidence="1" id="KW-0805">Transcription regulation</keyword>
<dbReference type="SUPFAM" id="SSF51215">
    <property type="entry name" value="Regulatory protein AraC"/>
    <property type="match status" value="1"/>
</dbReference>
<dbReference type="Pfam" id="PF12833">
    <property type="entry name" value="HTH_18"/>
    <property type="match status" value="1"/>
</dbReference>
<evidence type="ECO:0000256" key="2">
    <source>
        <dbReference type="ARBA" id="ARBA00023125"/>
    </source>
</evidence>
<dbReference type="InterPro" id="IPR018062">
    <property type="entry name" value="HTH_AraC-typ_CS"/>
</dbReference>
<accession>A0A6I3W838</accession>
<comment type="caution">
    <text evidence="5">The sequence shown here is derived from an EMBL/GenBank/DDBJ whole genome shotgun (WGS) entry which is preliminary data.</text>
</comment>
<keyword evidence="6" id="KW-1185">Reference proteome</keyword>
<dbReference type="InterPro" id="IPR037923">
    <property type="entry name" value="HTH-like"/>
</dbReference>
<evidence type="ECO:0000256" key="3">
    <source>
        <dbReference type="ARBA" id="ARBA00023163"/>
    </source>
</evidence>
<dbReference type="GO" id="GO:0003700">
    <property type="term" value="F:DNA-binding transcription factor activity"/>
    <property type="evidence" value="ECO:0007669"/>
    <property type="project" value="InterPro"/>
</dbReference>
<dbReference type="PRINTS" id="PR00032">
    <property type="entry name" value="HTHARAC"/>
</dbReference>
<evidence type="ECO:0000313" key="5">
    <source>
        <dbReference type="EMBL" id="MUF05798.1"/>
    </source>
</evidence>
<protein>
    <submittedName>
        <fullName evidence="5">Helix-turn-helix domain-containing protein</fullName>
    </submittedName>
</protein>
<gene>
    <name evidence="5" type="ORF">GNF76_15700</name>
</gene>
<proteinExistence type="predicted"/>
<dbReference type="PROSITE" id="PS00041">
    <property type="entry name" value="HTH_ARAC_FAMILY_1"/>
    <property type="match status" value="1"/>
</dbReference>
<dbReference type="EMBL" id="WNNK01000012">
    <property type="protein sequence ID" value="MUF05798.1"/>
    <property type="molecule type" value="Genomic_DNA"/>
</dbReference>